<sequence length="282" mass="27485">MPSPPHPSRRPRPTGTALAALVVAGLALSGTAGGVARAADLPDPAEMSAAPAAPDMDTDTSTDMDAGTDPETETDAETDTGLGMGTDTGLGTDTGTEADTSTDPDAGTGPDTPTDPLPALDPSAAPGALTEGRAPSGKLEFHPATASPGTVVTVNTTACGPGRPGTGDASSLGVGDFTMTTGTHREVLVGQFTVPSDTAKGAYAVTVSCTDGKRSATGELWVTAGTAPSPNHTAPTGHVRTGVGGTAAADPGSPRIAAGAAVLVASAVGGTWLLRRRASGSH</sequence>
<accession>A0ABV5PE32</accession>
<feature type="compositionally biased region" description="Low complexity" evidence="1">
    <location>
        <begin position="89"/>
        <end position="129"/>
    </location>
</feature>
<comment type="caution">
    <text evidence="2">The sequence shown here is derived from an EMBL/GenBank/DDBJ whole genome shotgun (WGS) entry which is preliminary data.</text>
</comment>
<name>A0ABV5PE32_STRCM</name>
<feature type="compositionally biased region" description="Low complexity" evidence="1">
    <location>
        <begin position="36"/>
        <end position="55"/>
    </location>
</feature>
<dbReference type="Proteomes" id="UP001589718">
    <property type="component" value="Unassembled WGS sequence"/>
</dbReference>
<proteinExistence type="predicted"/>
<dbReference type="RefSeq" id="WP_345223152.1">
    <property type="nucleotide sequence ID" value="NZ_BAAAXE010000013.1"/>
</dbReference>
<protein>
    <submittedName>
        <fullName evidence="2">Uncharacterized protein</fullName>
    </submittedName>
</protein>
<evidence type="ECO:0000313" key="2">
    <source>
        <dbReference type="EMBL" id="MFB9521048.1"/>
    </source>
</evidence>
<evidence type="ECO:0000256" key="1">
    <source>
        <dbReference type="SAM" id="MobiDB-lite"/>
    </source>
</evidence>
<gene>
    <name evidence="2" type="ORF">ACFFTU_13915</name>
</gene>
<feature type="region of interest" description="Disordered" evidence="1">
    <location>
        <begin position="36"/>
        <end position="147"/>
    </location>
</feature>
<keyword evidence="3" id="KW-1185">Reference proteome</keyword>
<reference evidence="2 3" key="1">
    <citation type="submission" date="2024-09" db="EMBL/GenBank/DDBJ databases">
        <authorList>
            <person name="Sun Q."/>
            <person name="Mori K."/>
        </authorList>
    </citation>
    <scope>NUCLEOTIDE SEQUENCE [LARGE SCALE GENOMIC DNA]</scope>
    <source>
        <strain evidence="2 3">JCM 4362</strain>
    </source>
</reference>
<evidence type="ECO:0000313" key="3">
    <source>
        <dbReference type="Proteomes" id="UP001589718"/>
    </source>
</evidence>
<feature type="compositionally biased region" description="Acidic residues" evidence="1">
    <location>
        <begin position="56"/>
        <end position="78"/>
    </location>
</feature>
<organism evidence="2 3">
    <name type="scientific">Streptomyces cremeus</name>
    <dbReference type="NCBI Taxonomy" id="66881"/>
    <lineage>
        <taxon>Bacteria</taxon>
        <taxon>Bacillati</taxon>
        <taxon>Actinomycetota</taxon>
        <taxon>Actinomycetes</taxon>
        <taxon>Kitasatosporales</taxon>
        <taxon>Streptomycetaceae</taxon>
        <taxon>Streptomyces</taxon>
    </lineage>
</organism>
<dbReference type="EMBL" id="JBHMCR010000006">
    <property type="protein sequence ID" value="MFB9521048.1"/>
    <property type="molecule type" value="Genomic_DNA"/>
</dbReference>